<organism evidence="2 3">
    <name type="scientific">Neocallimastix californiae</name>
    <dbReference type="NCBI Taxonomy" id="1754190"/>
    <lineage>
        <taxon>Eukaryota</taxon>
        <taxon>Fungi</taxon>
        <taxon>Fungi incertae sedis</taxon>
        <taxon>Chytridiomycota</taxon>
        <taxon>Chytridiomycota incertae sedis</taxon>
        <taxon>Neocallimastigomycetes</taxon>
        <taxon>Neocallimastigales</taxon>
        <taxon>Neocallimastigaceae</taxon>
        <taxon>Neocallimastix</taxon>
    </lineage>
</organism>
<dbReference type="GO" id="GO:0005737">
    <property type="term" value="C:cytoplasm"/>
    <property type="evidence" value="ECO:0007669"/>
    <property type="project" value="TreeGrafter"/>
</dbReference>
<dbReference type="InterPro" id="IPR037386">
    <property type="entry name" value="CCDC40"/>
</dbReference>
<dbReference type="AlphaFoldDB" id="A0A1Y2ALP1"/>
<feature type="coiled-coil region" evidence="1">
    <location>
        <begin position="44"/>
        <end position="218"/>
    </location>
</feature>
<accession>A0A1Y2ALP1</accession>
<keyword evidence="1" id="KW-0175">Coiled coil</keyword>
<name>A0A1Y2ALP1_9FUNG</name>
<reference evidence="2 3" key="1">
    <citation type="submission" date="2016-08" db="EMBL/GenBank/DDBJ databases">
        <title>A Parts List for Fungal Cellulosomes Revealed by Comparative Genomics.</title>
        <authorList>
            <consortium name="DOE Joint Genome Institute"/>
            <person name="Haitjema C.H."/>
            <person name="Gilmore S.P."/>
            <person name="Henske J.K."/>
            <person name="Solomon K.V."/>
            <person name="De Groot R."/>
            <person name="Kuo A."/>
            <person name="Mondo S.J."/>
            <person name="Salamov A.A."/>
            <person name="Labutti K."/>
            <person name="Zhao Z."/>
            <person name="Chiniquy J."/>
            <person name="Barry K."/>
            <person name="Brewer H.M."/>
            <person name="Purvine S.O."/>
            <person name="Wright A.T."/>
            <person name="Boxma B."/>
            <person name="Van Alen T."/>
            <person name="Hackstein J.H."/>
            <person name="Baker S.E."/>
            <person name="Grigoriev I.V."/>
            <person name="O'Malley M.A."/>
        </authorList>
    </citation>
    <scope>NUCLEOTIDE SEQUENCE [LARGE SCALE GENOMIC DNA]</scope>
    <source>
        <strain evidence="2 3">G1</strain>
    </source>
</reference>
<keyword evidence="3" id="KW-1185">Reference proteome</keyword>
<dbReference type="PANTHER" id="PTHR16275">
    <property type="entry name" value="COILED-COIL DOMAIN-CONTAINING PROTEIN 40"/>
    <property type="match status" value="1"/>
</dbReference>
<gene>
    <name evidence="2" type="ORF">LY90DRAFT_514993</name>
</gene>
<dbReference type="EMBL" id="MCOG01000233">
    <property type="protein sequence ID" value="ORY23483.1"/>
    <property type="molecule type" value="Genomic_DNA"/>
</dbReference>
<proteinExistence type="predicted"/>
<feature type="coiled-coil region" evidence="1">
    <location>
        <begin position="317"/>
        <end position="531"/>
    </location>
</feature>
<evidence type="ECO:0000313" key="2">
    <source>
        <dbReference type="EMBL" id="ORY23483.1"/>
    </source>
</evidence>
<dbReference type="GO" id="GO:0035082">
    <property type="term" value="P:axoneme assembly"/>
    <property type="evidence" value="ECO:0007669"/>
    <property type="project" value="InterPro"/>
</dbReference>
<dbReference type="PANTHER" id="PTHR16275:SF8">
    <property type="entry name" value="COILED-COIL DOMAIN-CONTAINING PROTEIN 40"/>
    <property type="match status" value="1"/>
</dbReference>
<feature type="coiled-coil region" evidence="1">
    <location>
        <begin position="574"/>
        <end position="629"/>
    </location>
</feature>
<comment type="caution">
    <text evidence="2">The sequence shown here is derived from an EMBL/GenBank/DDBJ whole genome shotgun (WGS) entry which is preliminary data.</text>
</comment>
<dbReference type="Proteomes" id="UP000193920">
    <property type="component" value="Unassembled WGS sequence"/>
</dbReference>
<sequence length="633" mass="74886">MDSCSEVKELNNKVLNDAIINDDILQNHLVRVQNSLMGIVDRQLSKAEEKVHEKEIELDNANKEKKRLAIDLYKEKSNIDKLNGYISKLKTKINSLENDNSGKSIEFQYINNEVKELKKEKEKLENQVKDIKKMYDESNEKYKQLGEINEIYNSNLKIQKRIRNRMDKEINITNQIKKNAEEELGSYIKKYEMMVNENKELEQQLENQKHETIIAQNALNNMNRDTDNFININFIIILELNILSQSKQKFEKQWEDSLLAMVRRDSTLEEVHNNYVAAKEKLDTCEKELHACKYERDNYEKSSILKSNELMENKTLIDELKAKIISLEGRLKESEFNIQEVTAIEEKYREDISKIKLSNKLAVKEINDKKDKINELMNSIKSLNQSFKTQIKDEVIMKVGEKEEKIIKEATKEINDITRNFESTNDSLRNENARLHMKIKDLKEQIVEKDSAHEKYKCLYNQINDHYSKLNDEAQKMVNNLEMKEHDINILRQKLVDKTQENDLQHEKLIQQKLQKEIAFSKLEKERIQKLWINSQKEEIKSKDIINKLSEDNAHLKTQLRMNEIFKIKTADEINETKKEALEHQINISKLTLQLKQEKAKNKTLKDDNVKLKERIVKLENKIEEDTFDNSVR</sequence>
<protein>
    <submittedName>
        <fullName evidence="2">Uncharacterized protein</fullName>
    </submittedName>
</protein>
<dbReference type="OrthoDB" id="2137001at2759"/>
<evidence type="ECO:0000313" key="3">
    <source>
        <dbReference type="Proteomes" id="UP000193920"/>
    </source>
</evidence>
<evidence type="ECO:0000256" key="1">
    <source>
        <dbReference type="SAM" id="Coils"/>
    </source>
</evidence>